<gene>
    <name evidence="1" type="ORF">PSET11_00576</name>
</gene>
<dbReference type="AlphaFoldDB" id="A0A3P5WKX4"/>
<name>A0A3P5WKX4_9MICC</name>
<accession>A0A3P5WKX4</accession>
<proteinExistence type="predicted"/>
<sequence>MVLGTSGAERATVSHVSVDAVYSNTLDPFVSIILLPLFDRPIWLSPVGAPGTVRTVVVAPVARLTDKISDELAFVAYIPVSGKGLAANAGCGRLIKPPVINATVRAAPPVFL</sequence>
<keyword evidence="2" id="KW-1185">Reference proteome</keyword>
<evidence type="ECO:0000313" key="1">
    <source>
        <dbReference type="EMBL" id="VDC20341.1"/>
    </source>
</evidence>
<organism evidence="1 2">
    <name type="scientific">Arthrobacter ulcerisalmonis</name>
    <dbReference type="NCBI Taxonomy" id="2483813"/>
    <lineage>
        <taxon>Bacteria</taxon>
        <taxon>Bacillati</taxon>
        <taxon>Actinomycetota</taxon>
        <taxon>Actinomycetes</taxon>
        <taxon>Micrococcales</taxon>
        <taxon>Micrococcaceae</taxon>
        <taxon>Arthrobacter</taxon>
    </lineage>
</organism>
<evidence type="ECO:0000313" key="2">
    <source>
        <dbReference type="Proteomes" id="UP000280861"/>
    </source>
</evidence>
<protein>
    <submittedName>
        <fullName evidence="1">Uncharacterized protein</fullName>
    </submittedName>
</protein>
<dbReference type="Proteomes" id="UP000280861">
    <property type="component" value="Unassembled WGS sequence"/>
</dbReference>
<dbReference type="EMBL" id="UXAU01000010">
    <property type="protein sequence ID" value="VDC20341.1"/>
    <property type="molecule type" value="Genomic_DNA"/>
</dbReference>
<reference evidence="1 2" key="1">
    <citation type="submission" date="2018-11" db="EMBL/GenBank/DDBJ databases">
        <authorList>
            <person name="Criscuolo A."/>
        </authorList>
    </citation>
    <scope>NUCLEOTIDE SEQUENCE [LARGE SCALE GENOMIC DNA]</scope>
    <source>
        <strain evidence="1">AT11b</strain>
    </source>
</reference>